<feature type="domain" description="FAD dependent oxidoreductase" evidence="2">
    <location>
        <begin position="4"/>
        <end position="326"/>
    </location>
</feature>
<dbReference type="SUPFAM" id="SSF51971">
    <property type="entry name" value="Nucleotide-binding domain"/>
    <property type="match status" value="1"/>
</dbReference>
<dbReference type="PANTHER" id="PTHR13847">
    <property type="entry name" value="SARCOSINE DEHYDROGENASE-RELATED"/>
    <property type="match status" value="1"/>
</dbReference>
<protein>
    <submittedName>
        <fullName evidence="3">Glycine/D-amino acid oxidase</fullName>
    </submittedName>
</protein>
<dbReference type="Gene3D" id="3.50.50.60">
    <property type="entry name" value="FAD/NAD(P)-binding domain"/>
    <property type="match status" value="1"/>
</dbReference>
<accession>A0A1H9L3M0</accession>
<evidence type="ECO:0000256" key="1">
    <source>
        <dbReference type="ARBA" id="ARBA00023002"/>
    </source>
</evidence>
<name>A0A1H9L3M0_9FLAO</name>
<dbReference type="InterPro" id="IPR036188">
    <property type="entry name" value="FAD/NAD-bd_sf"/>
</dbReference>
<dbReference type="GO" id="GO:0016491">
    <property type="term" value="F:oxidoreductase activity"/>
    <property type="evidence" value="ECO:0007669"/>
    <property type="project" value="UniProtKB-KW"/>
</dbReference>
<keyword evidence="1" id="KW-0560">Oxidoreductase</keyword>
<dbReference type="PANTHER" id="PTHR13847:SF289">
    <property type="entry name" value="GLYCINE OXIDASE"/>
    <property type="match status" value="1"/>
</dbReference>
<dbReference type="InterPro" id="IPR006076">
    <property type="entry name" value="FAD-dep_OxRdtase"/>
</dbReference>
<proteinExistence type="predicted"/>
<dbReference type="GO" id="GO:0005737">
    <property type="term" value="C:cytoplasm"/>
    <property type="evidence" value="ECO:0007669"/>
    <property type="project" value="TreeGrafter"/>
</dbReference>
<gene>
    <name evidence="3" type="ORF">SAMN05421824_2927</name>
</gene>
<dbReference type="SUPFAM" id="SSF54373">
    <property type="entry name" value="FAD-linked reductases, C-terminal domain"/>
    <property type="match status" value="1"/>
</dbReference>
<keyword evidence="4" id="KW-1185">Reference proteome</keyword>
<dbReference type="OrthoDB" id="214253at2"/>
<reference evidence="3 4" key="1">
    <citation type="submission" date="2016-10" db="EMBL/GenBank/DDBJ databases">
        <authorList>
            <person name="de Groot N.N."/>
        </authorList>
    </citation>
    <scope>NUCLEOTIDE SEQUENCE [LARGE SCALE GENOMIC DNA]</scope>
    <source>
        <strain evidence="3 4">DSM 21035</strain>
    </source>
</reference>
<dbReference type="Gene3D" id="3.30.9.10">
    <property type="entry name" value="D-Amino Acid Oxidase, subunit A, domain 2"/>
    <property type="match status" value="1"/>
</dbReference>
<organism evidence="3 4">
    <name type="scientific">Hyunsoonleella jejuensis</name>
    <dbReference type="NCBI Taxonomy" id="419940"/>
    <lineage>
        <taxon>Bacteria</taxon>
        <taxon>Pseudomonadati</taxon>
        <taxon>Bacteroidota</taxon>
        <taxon>Flavobacteriia</taxon>
        <taxon>Flavobacteriales</taxon>
        <taxon>Flavobacteriaceae</taxon>
    </lineage>
</organism>
<dbReference type="AlphaFoldDB" id="A0A1H9L3M0"/>
<evidence type="ECO:0000313" key="4">
    <source>
        <dbReference type="Proteomes" id="UP000198999"/>
    </source>
</evidence>
<dbReference type="Proteomes" id="UP000198999">
    <property type="component" value="Unassembled WGS sequence"/>
</dbReference>
<dbReference type="STRING" id="419940.SAMN05421824_2927"/>
<dbReference type="Pfam" id="PF01266">
    <property type="entry name" value="DAO"/>
    <property type="match status" value="1"/>
</dbReference>
<evidence type="ECO:0000259" key="2">
    <source>
        <dbReference type="Pfam" id="PF01266"/>
    </source>
</evidence>
<sequence length="346" mass="39120">MQVDYVIVGLGLAGISFCEQLRHNNKTFVVFDDSSQKSSVVAGGLYNPVVLKRFTPVWKGDEQLSMALEQYKNLEDLLKITLDYKVPVYRKFASVEEQNNWFTASDKPKLAKYLSNTIIPNRNKAINAEFGFGEVLHTGRIDVNKLIKSYKTFLEYHNAIIRASFDYSALNIEAQSLTYKNITAKHVVFSEGFGVTKNPFFKNLPLSPTKGELLTIYAPELKIDFVLKGPVFLIPIGNDLYIVGATYELNDLTNETTEKGKTKLLQGLESIVSCPYKIIKHVAGIRPTVRDRRPLVGRHEVHDNMYLLNGLGTRGVMIGPYVAKQLYEFIEHDKALEKEMSLSRLS</sequence>
<evidence type="ECO:0000313" key="3">
    <source>
        <dbReference type="EMBL" id="SER06101.1"/>
    </source>
</evidence>
<dbReference type="RefSeq" id="WP_092580894.1">
    <property type="nucleotide sequence ID" value="NZ_FOFN01000005.1"/>
</dbReference>
<dbReference type="EMBL" id="FOFN01000005">
    <property type="protein sequence ID" value="SER06101.1"/>
    <property type="molecule type" value="Genomic_DNA"/>
</dbReference>